<accession>A0A2N9L8G5</accession>
<dbReference type="Proteomes" id="UP000239735">
    <property type="component" value="Unassembled WGS sequence"/>
</dbReference>
<name>A0A2N9L8G5_9BACT</name>
<organism evidence="1 2">
    <name type="scientific">Candidatus Sulfuritelmatomonas gaucii</name>
    <dbReference type="NCBI Taxonomy" id="2043161"/>
    <lineage>
        <taxon>Bacteria</taxon>
        <taxon>Pseudomonadati</taxon>
        <taxon>Acidobacteriota</taxon>
        <taxon>Terriglobia</taxon>
        <taxon>Terriglobales</taxon>
        <taxon>Acidobacteriaceae</taxon>
        <taxon>Candidatus Sulfuritelmatomonas</taxon>
    </lineage>
</organism>
<dbReference type="AlphaFoldDB" id="A0A2N9L8G5"/>
<protein>
    <submittedName>
        <fullName evidence="1">Uncharacterized protein</fullName>
    </submittedName>
</protein>
<reference evidence="2" key="1">
    <citation type="submission" date="2018-02" db="EMBL/GenBank/DDBJ databases">
        <authorList>
            <person name="Hausmann B."/>
        </authorList>
    </citation>
    <scope>NUCLEOTIDE SEQUENCE [LARGE SCALE GENOMIC DNA]</scope>
    <source>
        <strain evidence="2">Peat soil MAG SbA5</strain>
    </source>
</reference>
<proteinExistence type="predicted"/>
<evidence type="ECO:0000313" key="1">
    <source>
        <dbReference type="EMBL" id="SPE19275.1"/>
    </source>
</evidence>
<gene>
    <name evidence="1" type="ORF">SBA5_220121</name>
</gene>
<sequence length="65" mass="7494">MSPVRRLFSAAGELGHPEQGIALLLPLSVEKPGKTREYTYKFAFRVEHFSENVHEKLLHTRERST</sequence>
<evidence type="ECO:0000313" key="2">
    <source>
        <dbReference type="Proteomes" id="UP000239735"/>
    </source>
</evidence>
<dbReference type="EMBL" id="OKRB01000078">
    <property type="protein sequence ID" value="SPE19275.1"/>
    <property type="molecule type" value="Genomic_DNA"/>
</dbReference>